<evidence type="ECO:0000256" key="1">
    <source>
        <dbReference type="ARBA" id="ARBA00022734"/>
    </source>
</evidence>
<accession>A0A8R1ES18</accession>
<dbReference type="InterPro" id="IPR016187">
    <property type="entry name" value="CTDL_fold"/>
</dbReference>
<evidence type="ECO:0000313" key="5">
    <source>
        <dbReference type="Proteomes" id="UP000005237"/>
    </source>
</evidence>
<dbReference type="AlphaFoldDB" id="A0A8R1ES18"/>
<keyword evidence="5" id="KW-1185">Reference proteome</keyword>
<dbReference type="PANTHER" id="PTHR46746:SF9">
    <property type="entry name" value="CD209 ANTIGEN-LIKE PROTEIN C-LIKE"/>
    <property type="match status" value="1"/>
</dbReference>
<evidence type="ECO:0000313" key="4">
    <source>
        <dbReference type="EnsemblMetazoa" id="CJA42951.1"/>
    </source>
</evidence>
<dbReference type="Gene3D" id="3.10.100.10">
    <property type="entry name" value="Mannose-Binding Protein A, subunit A"/>
    <property type="match status" value="1"/>
</dbReference>
<feature type="domain" description="C-type lectin" evidence="3">
    <location>
        <begin position="80"/>
        <end position="210"/>
    </location>
</feature>
<dbReference type="PROSITE" id="PS50041">
    <property type="entry name" value="C_TYPE_LECTIN_2"/>
    <property type="match status" value="1"/>
</dbReference>
<organism evidence="4 5">
    <name type="scientific">Caenorhabditis japonica</name>
    <dbReference type="NCBI Taxonomy" id="281687"/>
    <lineage>
        <taxon>Eukaryota</taxon>
        <taxon>Metazoa</taxon>
        <taxon>Ecdysozoa</taxon>
        <taxon>Nematoda</taxon>
        <taxon>Chromadorea</taxon>
        <taxon>Rhabditida</taxon>
        <taxon>Rhabditina</taxon>
        <taxon>Rhabditomorpha</taxon>
        <taxon>Rhabditoidea</taxon>
        <taxon>Rhabditidae</taxon>
        <taxon>Peloderinae</taxon>
        <taxon>Caenorhabditis</taxon>
    </lineage>
</organism>
<protein>
    <submittedName>
        <fullName evidence="4">C-type lectin domain-containing protein</fullName>
    </submittedName>
</protein>
<dbReference type="GO" id="GO:0030246">
    <property type="term" value="F:carbohydrate binding"/>
    <property type="evidence" value="ECO:0007669"/>
    <property type="project" value="UniProtKB-KW"/>
</dbReference>
<dbReference type="Proteomes" id="UP000005237">
    <property type="component" value="Unassembled WGS sequence"/>
</dbReference>
<reference evidence="5" key="1">
    <citation type="submission" date="2010-08" db="EMBL/GenBank/DDBJ databases">
        <authorList>
            <consortium name="Caenorhabditis japonica Sequencing Consortium"/>
            <person name="Wilson R.K."/>
        </authorList>
    </citation>
    <scope>NUCLEOTIDE SEQUENCE [LARGE SCALE GENOMIC DNA]</scope>
    <source>
        <strain evidence="5">DF5081</strain>
    </source>
</reference>
<dbReference type="InterPro" id="IPR001304">
    <property type="entry name" value="C-type_lectin-like"/>
</dbReference>
<keyword evidence="2" id="KW-1015">Disulfide bond</keyword>
<dbReference type="PANTHER" id="PTHR46746">
    <property type="entry name" value="KILLER CELL LECTIN-LIKE RECEPTOR SUBFAMILY F MEMBER 2"/>
    <property type="match status" value="1"/>
</dbReference>
<dbReference type="EnsemblMetazoa" id="CJA42951.1">
    <property type="protein sequence ID" value="CJA42951.1"/>
    <property type="gene ID" value="WBGene00218799"/>
</dbReference>
<sequence length="227" mass="26209">MTKWKMTSVSIGHLKLIKLIKLALLVATVGFVSTRFAQVKLFNWSYKDFGTIAFTDISLDQRHRFADFPTGTCPDGWIRFSDSCYWVEQHKQSFAEAEKRCYEKNATLFVVNSQDEWDAVREHFPLIGYTWIGLVRFTHLEKANDAPAWQTEGAVNPTKLNWLIRPYKPSSNGWSALSNCVAHFTASRNVDASTYTLYQPCSFKYTSICERNGTILDFLNRKFDFQI</sequence>
<dbReference type="Pfam" id="PF00059">
    <property type="entry name" value="Lectin_C"/>
    <property type="match status" value="1"/>
</dbReference>
<evidence type="ECO:0000256" key="2">
    <source>
        <dbReference type="ARBA" id="ARBA00023157"/>
    </source>
</evidence>
<keyword evidence="1" id="KW-0430">Lectin</keyword>
<name>A0A8R1ES18_CAEJA</name>
<dbReference type="InterPro" id="IPR051379">
    <property type="entry name" value="C-type_Lectin_Receptor_IMM"/>
</dbReference>
<dbReference type="SMART" id="SM00034">
    <property type="entry name" value="CLECT"/>
    <property type="match status" value="1"/>
</dbReference>
<dbReference type="SUPFAM" id="SSF56436">
    <property type="entry name" value="C-type lectin-like"/>
    <property type="match status" value="1"/>
</dbReference>
<evidence type="ECO:0000259" key="3">
    <source>
        <dbReference type="PROSITE" id="PS50041"/>
    </source>
</evidence>
<dbReference type="InterPro" id="IPR016186">
    <property type="entry name" value="C-type_lectin-like/link_sf"/>
</dbReference>
<reference evidence="4" key="2">
    <citation type="submission" date="2022-06" db="UniProtKB">
        <authorList>
            <consortium name="EnsemblMetazoa"/>
        </authorList>
    </citation>
    <scope>IDENTIFICATION</scope>
    <source>
        <strain evidence="4">DF5081</strain>
    </source>
</reference>
<proteinExistence type="predicted"/>